<dbReference type="InterPro" id="IPR039424">
    <property type="entry name" value="SBP_5"/>
</dbReference>
<dbReference type="OrthoDB" id="9803988at2"/>
<dbReference type="Proteomes" id="UP000287687">
    <property type="component" value="Unassembled WGS sequence"/>
</dbReference>
<dbReference type="InterPro" id="IPR000914">
    <property type="entry name" value="SBP_5_dom"/>
</dbReference>
<dbReference type="GO" id="GO:0030288">
    <property type="term" value="C:outer membrane-bounded periplasmic space"/>
    <property type="evidence" value="ECO:0007669"/>
    <property type="project" value="UniProtKB-ARBA"/>
</dbReference>
<dbReference type="CDD" id="cd08500">
    <property type="entry name" value="PBP2_NikA_DppA_OppA_like_4"/>
    <property type="match status" value="1"/>
</dbReference>
<dbReference type="PANTHER" id="PTHR30290">
    <property type="entry name" value="PERIPLASMIC BINDING COMPONENT OF ABC TRANSPORTER"/>
    <property type="match status" value="1"/>
</dbReference>
<dbReference type="GO" id="GO:0043190">
    <property type="term" value="C:ATP-binding cassette (ABC) transporter complex"/>
    <property type="evidence" value="ECO:0007669"/>
    <property type="project" value="InterPro"/>
</dbReference>
<comment type="caution">
    <text evidence="5">The sequence shown here is derived from an EMBL/GenBank/DDBJ whole genome shotgun (WGS) entry which is preliminary data.</text>
</comment>
<feature type="chain" id="PRO_5018637449" evidence="3">
    <location>
        <begin position="23"/>
        <end position="633"/>
    </location>
</feature>
<dbReference type="Gene3D" id="3.10.105.10">
    <property type="entry name" value="Dipeptide-binding Protein, Domain 3"/>
    <property type="match status" value="1"/>
</dbReference>
<dbReference type="GO" id="GO:0015833">
    <property type="term" value="P:peptide transport"/>
    <property type="evidence" value="ECO:0007669"/>
    <property type="project" value="TreeGrafter"/>
</dbReference>
<dbReference type="RefSeq" id="WP_128444172.1">
    <property type="nucleotide sequence ID" value="NZ_SBIP01000003.1"/>
</dbReference>
<comment type="similarity">
    <text evidence="2">Belongs to the bacterial solute-binding protein 5 family.</text>
</comment>
<dbReference type="PANTHER" id="PTHR30290:SF62">
    <property type="entry name" value="OLIGOPEPTIDE ABC TRANSPORTER, PERIPLASMIC OLIGOPEPTIDE-BINDING PROTEIN"/>
    <property type="match status" value="1"/>
</dbReference>
<evidence type="ECO:0000259" key="4">
    <source>
        <dbReference type="Pfam" id="PF00496"/>
    </source>
</evidence>
<sequence>MISRRHVLALMAGTLVARPSFAAYSQSDFVNTISPTAPLPPVDERLPKVPRVLKLSEMGLEPGRHGGTFRMLIGGQRDIRYMPIFSYSRLIGYNRHLTVEPDILEAFEVDNERVFTFHLREGHRWSDGSPFTTEDFRYVWEDVFHVKDLARGGPPATLLINGKAPRFEVIDALTVRYSWDEPNPDFLADQASPSPTRLMFPSAYLKQFHAKYQTKALLDQYIAKYRVQDWAALHQTQSRTVRPENPDLPTLDAWRNRTQPPAEQFIFERNPYYHRVDEQGRQLPYVDRIVLGVSSAELISAKTGTGESDLQMTNLDFADYTYLKNAEQRYPITVNLWKRTQGSRMALMPNLNCKDEVWRKLFQDVRVRRALSLAINRAEINKAVFYGLAKESANSVLPESPLFKPDYRDAWAGFEPDRANALLDEAGLPVDEETGLRRLPDGRPATIIVEITGEYSFETDVLELLADHWRQIGIKIFVHVAQRELLRRRVKSGDTIMSVSAGLDNGVPTPDMSPKELAPTSDDQMQWPLWGLHSLSVGHDGHPPDLAEAQQLLAFMKDWRNALDTAQRAEIWHKMLSLYTDQVFTIGIVNSTLQPVVHSRRLKNIPAEALYGFDPTSYLGVYLPDTFWYEGGA</sequence>
<evidence type="ECO:0000256" key="3">
    <source>
        <dbReference type="SAM" id="SignalP"/>
    </source>
</evidence>
<name>A0A3S4UMW8_9HYPH</name>
<dbReference type="EMBL" id="SBIP01000003">
    <property type="protein sequence ID" value="RWX77259.1"/>
    <property type="molecule type" value="Genomic_DNA"/>
</dbReference>
<feature type="signal peptide" evidence="3">
    <location>
        <begin position="1"/>
        <end position="22"/>
    </location>
</feature>
<dbReference type="SUPFAM" id="SSF53850">
    <property type="entry name" value="Periplasmic binding protein-like II"/>
    <property type="match status" value="1"/>
</dbReference>
<evidence type="ECO:0000313" key="6">
    <source>
        <dbReference type="Proteomes" id="UP000287687"/>
    </source>
</evidence>
<accession>A0A3S4UMW8</accession>
<evidence type="ECO:0000256" key="2">
    <source>
        <dbReference type="ARBA" id="ARBA00005695"/>
    </source>
</evidence>
<feature type="domain" description="Solute-binding protein family 5" evidence="4">
    <location>
        <begin position="99"/>
        <end position="513"/>
    </location>
</feature>
<gene>
    <name evidence="5" type="ORF">EPK99_16615</name>
</gene>
<comment type="subcellular location">
    <subcellularLocation>
        <location evidence="1">Periplasm</location>
    </subcellularLocation>
</comment>
<reference evidence="5 6" key="1">
    <citation type="submission" date="2019-01" db="EMBL/GenBank/DDBJ databases">
        <title>The draft genome of Rhizobium sp. 24NR.</title>
        <authorList>
            <person name="Liu L."/>
            <person name="Liang L."/>
            <person name="Shi S."/>
            <person name="Xu L."/>
            <person name="Wang X."/>
            <person name="Li L."/>
            <person name="Zhang X."/>
        </authorList>
    </citation>
    <scope>NUCLEOTIDE SEQUENCE [LARGE SCALE GENOMIC DNA]</scope>
    <source>
        <strain evidence="5 6">24NR</strain>
    </source>
</reference>
<keyword evidence="6" id="KW-1185">Reference proteome</keyword>
<evidence type="ECO:0000256" key="1">
    <source>
        <dbReference type="ARBA" id="ARBA00004418"/>
    </source>
</evidence>
<protein>
    <submittedName>
        <fullName evidence="5">ABC transporter substrate-binding protein</fullName>
    </submittedName>
</protein>
<dbReference type="GO" id="GO:1904680">
    <property type="term" value="F:peptide transmembrane transporter activity"/>
    <property type="evidence" value="ECO:0007669"/>
    <property type="project" value="TreeGrafter"/>
</dbReference>
<organism evidence="5 6">
    <name type="scientific">Neorhizobium lilium</name>
    <dbReference type="NCBI Taxonomy" id="2503024"/>
    <lineage>
        <taxon>Bacteria</taxon>
        <taxon>Pseudomonadati</taxon>
        <taxon>Pseudomonadota</taxon>
        <taxon>Alphaproteobacteria</taxon>
        <taxon>Hyphomicrobiales</taxon>
        <taxon>Rhizobiaceae</taxon>
        <taxon>Rhizobium/Agrobacterium group</taxon>
        <taxon>Neorhizobium</taxon>
    </lineage>
</organism>
<proteinExistence type="inferred from homology"/>
<dbReference type="AlphaFoldDB" id="A0A3S4UMW8"/>
<dbReference type="Gene3D" id="3.40.190.10">
    <property type="entry name" value="Periplasmic binding protein-like II"/>
    <property type="match status" value="1"/>
</dbReference>
<evidence type="ECO:0000313" key="5">
    <source>
        <dbReference type="EMBL" id="RWX77259.1"/>
    </source>
</evidence>
<dbReference type="Pfam" id="PF00496">
    <property type="entry name" value="SBP_bac_5"/>
    <property type="match status" value="1"/>
</dbReference>
<keyword evidence="3" id="KW-0732">Signal</keyword>